<organism evidence="2">
    <name type="scientific">Cuerna arida</name>
    <dbReference type="NCBI Taxonomy" id="1464854"/>
    <lineage>
        <taxon>Eukaryota</taxon>
        <taxon>Metazoa</taxon>
        <taxon>Ecdysozoa</taxon>
        <taxon>Arthropoda</taxon>
        <taxon>Hexapoda</taxon>
        <taxon>Insecta</taxon>
        <taxon>Pterygota</taxon>
        <taxon>Neoptera</taxon>
        <taxon>Paraneoptera</taxon>
        <taxon>Hemiptera</taxon>
        <taxon>Auchenorrhyncha</taxon>
        <taxon>Membracoidea</taxon>
        <taxon>Cicadellidae</taxon>
        <taxon>Cicadellinae</taxon>
        <taxon>Proconiini</taxon>
        <taxon>Cuerna</taxon>
    </lineage>
</organism>
<gene>
    <name evidence="2" type="ORF">g.40121</name>
    <name evidence="3" type="ORF">g.40123</name>
</gene>
<dbReference type="EMBL" id="GECZ01015962">
    <property type="protein sequence ID" value="JAS53807.1"/>
    <property type="molecule type" value="Transcribed_RNA"/>
</dbReference>
<proteinExistence type="predicted"/>
<dbReference type="EMBL" id="GECZ01026465">
    <property type="protein sequence ID" value="JAS43304.1"/>
    <property type="molecule type" value="Transcribed_RNA"/>
</dbReference>
<sequence>MGLVRAMSLPLRSHMESPKYNKKSIEKKLISVMSINSWTHQEKRGGLHAKDCVRKCSTGGKTAWTPKTMMGRLSTKGHGETSCNTRDDGGPRRMAQSCW</sequence>
<name>A0A1B6EZF1_9HEMI</name>
<evidence type="ECO:0000256" key="1">
    <source>
        <dbReference type="SAM" id="MobiDB-lite"/>
    </source>
</evidence>
<protein>
    <submittedName>
        <fullName evidence="2">Uncharacterized protein</fullName>
    </submittedName>
</protein>
<evidence type="ECO:0000313" key="2">
    <source>
        <dbReference type="EMBL" id="JAS43304.1"/>
    </source>
</evidence>
<evidence type="ECO:0000313" key="3">
    <source>
        <dbReference type="EMBL" id="JAS53807.1"/>
    </source>
</evidence>
<accession>A0A1B6EZF1</accession>
<reference evidence="2" key="1">
    <citation type="submission" date="2015-11" db="EMBL/GenBank/DDBJ databases">
        <title>De novo transcriptome assembly of four potential Pierce s Disease insect vectors from Arizona vineyards.</title>
        <authorList>
            <person name="Tassone E.E."/>
        </authorList>
    </citation>
    <scope>NUCLEOTIDE SEQUENCE</scope>
</reference>
<dbReference type="AlphaFoldDB" id="A0A1B6EZF1"/>
<feature type="region of interest" description="Disordered" evidence="1">
    <location>
        <begin position="63"/>
        <end position="99"/>
    </location>
</feature>